<dbReference type="EMBL" id="QPFP01000083">
    <property type="protein sequence ID" value="TEB22991.1"/>
    <property type="molecule type" value="Genomic_DNA"/>
</dbReference>
<gene>
    <name evidence="1" type="ORF">FA13DRAFT_1740482</name>
</gene>
<evidence type="ECO:0000313" key="1">
    <source>
        <dbReference type="EMBL" id="TEB22991.1"/>
    </source>
</evidence>
<name>A0A4Y7SMP3_COPMI</name>
<dbReference type="Proteomes" id="UP000298030">
    <property type="component" value="Unassembled WGS sequence"/>
</dbReference>
<proteinExistence type="predicted"/>
<organism evidence="1 2">
    <name type="scientific">Coprinellus micaceus</name>
    <name type="common">Glistening ink-cap mushroom</name>
    <name type="synonym">Coprinus micaceus</name>
    <dbReference type="NCBI Taxonomy" id="71717"/>
    <lineage>
        <taxon>Eukaryota</taxon>
        <taxon>Fungi</taxon>
        <taxon>Dikarya</taxon>
        <taxon>Basidiomycota</taxon>
        <taxon>Agaricomycotina</taxon>
        <taxon>Agaricomycetes</taxon>
        <taxon>Agaricomycetidae</taxon>
        <taxon>Agaricales</taxon>
        <taxon>Agaricineae</taxon>
        <taxon>Psathyrellaceae</taxon>
        <taxon>Coprinellus</taxon>
    </lineage>
</organism>
<dbReference type="AlphaFoldDB" id="A0A4Y7SMP3"/>
<reference evidence="1 2" key="1">
    <citation type="journal article" date="2019" name="Nat. Ecol. Evol.">
        <title>Megaphylogeny resolves global patterns of mushroom evolution.</title>
        <authorList>
            <person name="Varga T."/>
            <person name="Krizsan K."/>
            <person name="Foldi C."/>
            <person name="Dima B."/>
            <person name="Sanchez-Garcia M."/>
            <person name="Sanchez-Ramirez S."/>
            <person name="Szollosi G.J."/>
            <person name="Szarkandi J.G."/>
            <person name="Papp V."/>
            <person name="Albert L."/>
            <person name="Andreopoulos W."/>
            <person name="Angelini C."/>
            <person name="Antonin V."/>
            <person name="Barry K.W."/>
            <person name="Bougher N.L."/>
            <person name="Buchanan P."/>
            <person name="Buyck B."/>
            <person name="Bense V."/>
            <person name="Catcheside P."/>
            <person name="Chovatia M."/>
            <person name="Cooper J."/>
            <person name="Damon W."/>
            <person name="Desjardin D."/>
            <person name="Finy P."/>
            <person name="Geml J."/>
            <person name="Haridas S."/>
            <person name="Hughes K."/>
            <person name="Justo A."/>
            <person name="Karasinski D."/>
            <person name="Kautmanova I."/>
            <person name="Kiss B."/>
            <person name="Kocsube S."/>
            <person name="Kotiranta H."/>
            <person name="LaButti K.M."/>
            <person name="Lechner B.E."/>
            <person name="Liimatainen K."/>
            <person name="Lipzen A."/>
            <person name="Lukacs Z."/>
            <person name="Mihaltcheva S."/>
            <person name="Morgado L.N."/>
            <person name="Niskanen T."/>
            <person name="Noordeloos M.E."/>
            <person name="Ohm R.A."/>
            <person name="Ortiz-Santana B."/>
            <person name="Ovrebo C."/>
            <person name="Racz N."/>
            <person name="Riley R."/>
            <person name="Savchenko A."/>
            <person name="Shiryaev A."/>
            <person name="Soop K."/>
            <person name="Spirin V."/>
            <person name="Szebenyi C."/>
            <person name="Tomsovsky M."/>
            <person name="Tulloss R.E."/>
            <person name="Uehling J."/>
            <person name="Grigoriev I.V."/>
            <person name="Vagvolgyi C."/>
            <person name="Papp T."/>
            <person name="Martin F.M."/>
            <person name="Miettinen O."/>
            <person name="Hibbett D.S."/>
            <person name="Nagy L.G."/>
        </authorList>
    </citation>
    <scope>NUCLEOTIDE SEQUENCE [LARGE SCALE GENOMIC DNA]</scope>
    <source>
        <strain evidence="1 2">FP101781</strain>
    </source>
</reference>
<evidence type="ECO:0000313" key="2">
    <source>
        <dbReference type="Proteomes" id="UP000298030"/>
    </source>
</evidence>
<protein>
    <submittedName>
        <fullName evidence="1">Uncharacterized protein</fullName>
    </submittedName>
</protein>
<comment type="caution">
    <text evidence="1">The sequence shown here is derived from an EMBL/GenBank/DDBJ whole genome shotgun (WGS) entry which is preliminary data.</text>
</comment>
<sequence>MRRPQCLSALERWVKAMLAGPAEMHESIDQIRLASPYNRRSRGCTETIRRGGG</sequence>
<accession>A0A4Y7SMP3</accession>
<keyword evidence="2" id="KW-1185">Reference proteome</keyword>